<dbReference type="InterPro" id="IPR003609">
    <property type="entry name" value="Pan_app"/>
</dbReference>
<dbReference type="CDD" id="cd01099">
    <property type="entry name" value="PAN_AP_HGF"/>
    <property type="match status" value="1"/>
</dbReference>
<dbReference type="OMA" id="DCEWERA"/>
<dbReference type="Proteomes" id="UP000694845">
    <property type="component" value="Unplaced"/>
</dbReference>
<gene>
    <name evidence="3" type="primary">LOC110985301</name>
</gene>
<dbReference type="Gene3D" id="3.50.4.10">
    <property type="entry name" value="Hepatocyte Growth Factor"/>
    <property type="match status" value="1"/>
</dbReference>
<dbReference type="AlphaFoldDB" id="A0A8B7ZAD7"/>
<keyword evidence="2" id="KW-1185">Reference proteome</keyword>
<evidence type="ECO:0000259" key="1">
    <source>
        <dbReference type="PROSITE" id="PS50948"/>
    </source>
</evidence>
<reference evidence="3" key="1">
    <citation type="submission" date="2025-08" db="UniProtKB">
        <authorList>
            <consortium name="RefSeq"/>
        </authorList>
    </citation>
    <scope>IDENTIFICATION</scope>
</reference>
<dbReference type="SMART" id="SM00473">
    <property type="entry name" value="PAN_AP"/>
    <property type="match status" value="1"/>
</dbReference>
<dbReference type="SUPFAM" id="SSF57414">
    <property type="entry name" value="Hairpin loop containing domain-like"/>
    <property type="match status" value="1"/>
</dbReference>
<evidence type="ECO:0000313" key="3">
    <source>
        <dbReference type="RefSeq" id="XP_022101932.1"/>
    </source>
</evidence>
<evidence type="ECO:0000313" key="2">
    <source>
        <dbReference type="Proteomes" id="UP000694845"/>
    </source>
</evidence>
<dbReference type="RefSeq" id="XP_022101932.1">
    <property type="nucleotide sequence ID" value="XM_022246240.1"/>
</dbReference>
<accession>A0A8B7ZAD7</accession>
<feature type="domain" description="Apple" evidence="1">
    <location>
        <begin position="54"/>
        <end position="146"/>
    </location>
</feature>
<dbReference type="OrthoDB" id="6134084at2759"/>
<organism evidence="2 3">
    <name type="scientific">Acanthaster planci</name>
    <name type="common">Crown-of-thorns starfish</name>
    <dbReference type="NCBI Taxonomy" id="133434"/>
    <lineage>
        <taxon>Eukaryota</taxon>
        <taxon>Metazoa</taxon>
        <taxon>Echinodermata</taxon>
        <taxon>Eleutherozoa</taxon>
        <taxon>Asterozoa</taxon>
        <taxon>Asteroidea</taxon>
        <taxon>Valvatacea</taxon>
        <taxon>Valvatida</taxon>
        <taxon>Acanthasteridae</taxon>
        <taxon>Acanthaster</taxon>
    </lineage>
</organism>
<dbReference type="PROSITE" id="PS50948">
    <property type="entry name" value="PAN"/>
    <property type="match status" value="1"/>
</dbReference>
<name>A0A8B7ZAD7_ACAPL</name>
<dbReference type="Pfam" id="PF00024">
    <property type="entry name" value="PAN_1"/>
    <property type="match status" value="1"/>
</dbReference>
<sequence>MLVFVEGLAKLMRLRQDAYQNVMVAKIASFSGRSEVLKQTFSAIATITVVASVCETIASTSSHGQHGEAMYLALPHRALVGHAIRNLSGVSLVRCSALCMRENDVQCRSFNYEETGKICQLNDARVEEFSGSLEQNSAFSYYHSVQVEQATRMCSEIDATPANAPEWRLVFKGVAGTGLKLYDMWTTAAWDASAMGGSGSCRNELLHSAWKNSELVVRRVKLSLYDSSGCRAELVFNGIGSDILNWFSKERLITSPWTDLKSTKTNYFSIRGQTKEDRRFFINHKFGACGGDSGWLAVTESNRPVDCEWERATEDLPYSIISYSRKDSRVDWPVLTEVGRADYLTIDVDAK</sequence>
<dbReference type="KEGG" id="aplc:110985301"/>
<proteinExistence type="predicted"/>
<dbReference type="GeneID" id="110985301"/>
<protein>
    <submittedName>
        <fullName evidence="3">Uncharacterized protein LOC110985301</fullName>
    </submittedName>
</protein>